<sequence>KEAALAEAARAHAVLEDQIGALQQAAASYNKIALTRIAAFQAILLVADPKSAIAAKDLSEVAMAQAGATGEAWEGEAGRLEQKPPVQRTVAVVRVGPNKIVCLPPETTGADAARMMEVGYGPGLLQRLPDSLTVVNTSTTAVGVADYIYARPGYGPTIARVNLLLRGEVSAEREAVWCREPVLTEPG</sequence>
<reference evidence="1 2" key="1">
    <citation type="journal article" date="2014" name="Nat. Commun.">
        <title>Klebsormidium flaccidum genome reveals primary factors for plant terrestrial adaptation.</title>
        <authorList>
            <person name="Hori K."/>
            <person name="Maruyama F."/>
            <person name="Fujisawa T."/>
            <person name="Togashi T."/>
            <person name="Yamamoto N."/>
            <person name="Seo M."/>
            <person name="Sato S."/>
            <person name="Yamada T."/>
            <person name="Mori H."/>
            <person name="Tajima N."/>
            <person name="Moriyama T."/>
            <person name="Ikeuchi M."/>
            <person name="Watanabe M."/>
            <person name="Wada H."/>
            <person name="Kobayashi K."/>
            <person name="Saito M."/>
            <person name="Masuda T."/>
            <person name="Sasaki-Sekimoto Y."/>
            <person name="Mashiguchi K."/>
            <person name="Awai K."/>
            <person name="Shimojima M."/>
            <person name="Masuda S."/>
            <person name="Iwai M."/>
            <person name="Nobusawa T."/>
            <person name="Narise T."/>
            <person name="Kondo S."/>
            <person name="Saito H."/>
            <person name="Sato R."/>
            <person name="Murakawa M."/>
            <person name="Ihara Y."/>
            <person name="Oshima-Yamada Y."/>
            <person name="Ohtaka K."/>
            <person name="Satoh M."/>
            <person name="Sonobe K."/>
            <person name="Ishii M."/>
            <person name="Ohtani R."/>
            <person name="Kanamori-Sato M."/>
            <person name="Honoki R."/>
            <person name="Miyazaki D."/>
            <person name="Mochizuki H."/>
            <person name="Umetsu J."/>
            <person name="Higashi K."/>
            <person name="Shibata D."/>
            <person name="Kamiya Y."/>
            <person name="Sato N."/>
            <person name="Nakamura Y."/>
            <person name="Tabata S."/>
            <person name="Ida S."/>
            <person name="Kurokawa K."/>
            <person name="Ohta H."/>
        </authorList>
    </citation>
    <scope>NUCLEOTIDE SEQUENCE [LARGE SCALE GENOMIC DNA]</scope>
    <source>
        <strain evidence="1 2">NIES-2285</strain>
    </source>
</reference>
<feature type="non-terminal residue" evidence="1">
    <location>
        <position position="1"/>
    </location>
</feature>
<proteinExistence type="predicted"/>
<accession>A0A1Y1IL53</accession>
<dbReference type="OMA" id="EREAVWC"/>
<keyword evidence="2" id="KW-1185">Reference proteome</keyword>
<dbReference type="AlphaFoldDB" id="A0A1Y1IL53"/>
<organism evidence="1 2">
    <name type="scientific">Klebsormidium nitens</name>
    <name type="common">Green alga</name>
    <name type="synonym">Ulothrix nitens</name>
    <dbReference type="NCBI Taxonomy" id="105231"/>
    <lineage>
        <taxon>Eukaryota</taxon>
        <taxon>Viridiplantae</taxon>
        <taxon>Streptophyta</taxon>
        <taxon>Klebsormidiophyceae</taxon>
        <taxon>Klebsormidiales</taxon>
        <taxon>Klebsormidiaceae</taxon>
        <taxon>Klebsormidium</taxon>
    </lineage>
</organism>
<gene>
    <name evidence="1" type="ORF">KFL_007780010</name>
</gene>
<dbReference type="EMBL" id="DF237727">
    <property type="protein sequence ID" value="GAQ91393.1"/>
    <property type="molecule type" value="Genomic_DNA"/>
</dbReference>
<protein>
    <submittedName>
        <fullName evidence="1">Uncharacterized protein</fullName>
    </submittedName>
</protein>
<evidence type="ECO:0000313" key="1">
    <source>
        <dbReference type="EMBL" id="GAQ91393.1"/>
    </source>
</evidence>
<evidence type="ECO:0000313" key="2">
    <source>
        <dbReference type="Proteomes" id="UP000054558"/>
    </source>
</evidence>
<name>A0A1Y1IL53_KLENI</name>
<dbReference type="Proteomes" id="UP000054558">
    <property type="component" value="Unassembled WGS sequence"/>
</dbReference>